<evidence type="ECO:0000313" key="2">
    <source>
        <dbReference type="Proteomes" id="UP000742024"/>
    </source>
</evidence>
<keyword evidence="2" id="KW-1185">Reference proteome</keyword>
<reference evidence="1 2" key="1">
    <citation type="journal article" date="2020" name="bioRxiv">
        <title>Whole genome comparisons of ergot fungi reveals the divergence and evolution of species within the genus Claviceps are the result of varying mechanisms driving genome evolution and host range expansion.</title>
        <authorList>
            <person name="Wyka S.A."/>
            <person name="Mondo S.J."/>
            <person name="Liu M."/>
            <person name="Dettman J."/>
            <person name="Nalam V."/>
            <person name="Broders K.D."/>
        </authorList>
    </citation>
    <scope>NUCLEOTIDE SEQUENCE [LARGE SCALE GENOMIC DNA]</scope>
    <source>
        <strain evidence="1 2">LM583</strain>
    </source>
</reference>
<evidence type="ECO:0000313" key="1">
    <source>
        <dbReference type="EMBL" id="KAG5964599.1"/>
    </source>
</evidence>
<gene>
    <name evidence="1" type="ORF">E4U57_005032</name>
</gene>
<accession>A0ABQ7PK24</accession>
<name>A0ABQ7PK24_9HYPO</name>
<comment type="caution">
    <text evidence="1">The sequence shown here is derived from an EMBL/GenBank/DDBJ whole genome shotgun (WGS) entry which is preliminary data.</text>
</comment>
<sequence length="65" mass="7052">MAHLDLSDREEQLVEAVRKGTAAKGYRSTHRRFGAVLAATAAGIAAREQEDDHVTPVFQAAIPYS</sequence>
<proteinExistence type="predicted"/>
<organism evidence="1 2">
    <name type="scientific">Claviceps arundinis</name>
    <dbReference type="NCBI Taxonomy" id="1623583"/>
    <lineage>
        <taxon>Eukaryota</taxon>
        <taxon>Fungi</taxon>
        <taxon>Dikarya</taxon>
        <taxon>Ascomycota</taxon>
        <taxon>Pezizomycotina</taxon>
        <taxon>Sordariomycetes</taxon>
        <taxon>Hypocreomycetidae</taxon>
        <taxon>Hypocreales</taxon>
        <taxon>Clavicipitaceae</taxon>
        <taxon>Claviceps</taxon>
    </lineage>
</organism>
<dbReference type="EMBL" id="SRPR01000039">
    <property type="protein sequence ID" value="KAG5964599.1"/>
    <property type="molecule type" value="Genomic_DNA"/>
</dbReference>
<dbReference type="Proteomes" id="UP000742024">
    <property type="component" value="Unassembled WGS sequence"/>
</dbReference>
<protein>
    <submittedName>
        <fullName evidence="1">Uncharacterized protein</fullName>
    </submittedName>
</protein>